<reference evidence="2" key="1">
    <citation type="submission" date="2021-05" db="EMBL/GenBank/DDBJ databases">
        <authorList>
            <person name="Alioto T."/>
            <person name="Alioto T."/>
            <person name="Gomez Garrido J."/>
        </authorList>
    </citation>
    <scope>NUCLEOTIDE SEQUENCE</scope>
</reference>
<dbReference type="AlphaFoldDB" id="A0A8D8KAQ6"/>
<dbReference type="EMBL" id="HBUE01216440">
    <property type="protein sequence ID" value="CAG6537172.1"/>
    <property type="molecule type" value="Transcribed_RNA"/>
</dbReference>
<protein>
    <submittedName>
        <fullName evidence="2">(northern house mosquito) hypothetical protein</fullName>
    </submittedName>
</protein>
<proteinExistence type="predicted"/>
<dbReference type="EMBL" id="HBUE01322992">
    <property type="protein sequence ID" value="CAG6589175.1"/>
    <property type="molecule type" value="Transcribed_RNA"/>
</dbReference>
<evidence type="ECO:0000313" key="2">
    <source>
        <dbReference type="EMBL" id="CAG6589175.1"/>
    </source>
</evidence>
<name>A0A8D8KAQ6_CULPI</name>
<evidence type="ECO:0000256" key="1">
    <source>
        <dbReference type="SAM" id="MobiDB-lite"/>
    </source>
</evidence>
<feature type="region of interest" description="Disordered" evidence="1">
    <location>
        <begin position="1"/>
        <end position="99"/>
    </location>
</feature>
<feature type="compositionally biased region" description="Basic and acidic residues" evidence="1">
    <location>
        <begin position="74"/>
        <end position="84"/>
    </location>
</feature>
<accession>A0A8D8KAQ6</accession>
<organism evidence="2">
    <name type="scientific">Culex pipiens</name>
    <name type="common">House mosquito</name>
    <dbReference type="NCBI Taxonomy" id="7175"/>
    <lineage>
        <taxon>Eukaryota</taxon>
        <taxon>Metazoa</taxon>
        <taxon>Ecdysozoa</taxon>
        <taxon>Arthropoda</taxon>
        <taxon>Hexapoda</taxon>
        <taxon>Insecta</taxon>
        <taxon>Pterygota</taxon>
        <taxon>Neoptera</taxon>
        <taxon>Endopterygota</taxon>
        <taxon>Diptera</taxon>
        <taxon>Nematocera</taxon>
        <taxon>Culicoidea</taxon>
        <taxon>Culicidae</taxon>
        <taxon>Culicinae</taxon>
        <taxon>Culicini</taxon>
        <taxon>Culex</taxon>
        <taxon>Culex</taxon>
    </lineage>
</organism>
<sequence>MSGAGGGRFWRGFRRRRPGDTDERTRHHHRGAGEVCTNHRQRAEPNQSQAGQHGNPARIPATGQRLRGRTHSQSQEHRVPERSRQRPAGPFGRPHLGQR</sequence>